<dbReference type="PATRIC" id="fig|1081904.3.peg.511"/>
<evidence type="ECO:0000259" key="2">
    <source>
        <dbReference type="Pfam" id="PF18291"/>
    </source>
</evidence>
<dbReference type="InterPro" id="IPR005902">
    <property type="entry name" value="HU_DNA-bd_put"/>
</dbReference>
<dbReference type="AlphaFoldDB" id="U2KYU9"/>
<evidence type="ECO:0000313" key="3">
    <source>
        <dbReference type="EMBL" id="ERK03607.1"/>
    </source>
</evidence>
<comment type="caution">
    <text evidence="3">The sequence shown here is derived from an EMBL/GenBank/DDBJ whole genome shotgun (WGS) entry which is preliminary data.</text>
</comment>
<dbReference type="GO" id="GO:0003677">
    <property type="term" value="F:DNA binding"/>
    <property type="evidence" value="ECO:0007669"/>
    <property type="project" value="UniProtKB-KW"/>
</dbReference>
<dbReference type="InterPro" id="IPR041607">
    <property type="entry name" value="HU-HIG"/>
</dbReference>
<evidence type="ECO:0000256" key="1">
    <source>
        <dbReference type="ARBA" id="ARBA00023125"/>
    </source>
</evidence>
<dbReference type="InterPro" id="IPR010992">
    <property type="entry name" value="IHF-like_DNA-bd_dom_sf"/>
</dbReference>
<feature type="domain" description="HU" evidence="2">
    <location>
        <begin position="12"/>
        <end position="112"/>
    </location>
</feature>
<name>U2KYU9_9BACT</name>
<keyword evidence="1 3" id="KW-0238">DNA-binding</keyword>
<dbReference type="EMBL" id="AWET01000008">
    <property type="protein sequence ID" value="ERK03607.1"/>
    <property type="molecule type" value="Genomic_DNA"/>
</dbReference>
<accession>U2KYU9</accession>
<dbReference type="Gene3D" id="4.10.520.10">
    <property type="entry name" value="IHF-like DNA-binding proteins"/>
    <property type="match status" value="1"/>
</dbReference>
<dbReference type="NCBIfam" id="TIGR01201">
    <property type="entry name" value="HU_rel"/>
    <property type="match status" value="1"/>
</dbReference>
<sequence>MAFYKKMLKKVNNKWYPQSVLVGNPVTTDQIAKRLSAESTVTPADVYAVLIALGGVMGEYMAQGRSVKLTGIGTFYFTSSASKNGVNTEKEVTAKQINGVRIRFIPETRFRAGAGSTNSRVTVRGLSDVKIDWEEWKGVTKKKKGGTTPPSGSGAGH</sequence>
<reference evidence="3 4" key="1">
    <citation type="submission" date="2013-08" db="EMBL/GenBank/DDBJ databases">
        <authorList>
            <person name="Durkin A.S."/>
            <person name="Haft D.R."/>
            <person name="McCorrison J."/>
            <person name="Torralba M."/>
            <person name="Gillis M."/>
            <person name="Haft D.H."/>
            <person name="Methe B."/>
            <person name="Sutton G."/>
            <person name="Nelson K.E."/>
        </authorList>
    </citation>
    <scope>NUCLEOTIDE SEQUENCE [LARGE SCALE GENOMIC DNA]</scope>
    <source>
        <strain evidence="3 4">F0068</strain>
    </source>
</reference>
<protein>
    <submittedName>
        <fullName evidence="3">Putative DNA-binding protein</fullName>
    </submittedName>
</protein>
<organism evidence="3 4">
    <name type="scientific">Hoylesella pleuritidis F0068</name>
    <dbReference type="NCBI Taxonomy" id="1081904"/>
    <lineage>
        <taxon>Bacteria</taxon>
        <taxon>Pseudomonadati</taxon>
        <taxon>Bacteroidota</taxon>
        <taxon>Bacteroidia</taxon>
        <taxon>Bacteroidales</taxon>
        <taxon>Prevotellaceae</taxon>
        <taxon>Hoylesella</taxon>
    </lineage>
</organism>
<keyword evidence="4" id="KW-1185">Reference proteome</keyword>
<dbReference type="Pfam" id="PF18291">
    <property type="entry name" value="HU-HIG"/>
    <property type="match status" value="1"/>
</dbReference>
<proteinExistence type="predicted"/>
<dbReference type="SUPFAM" id="SSF47729">
    <property type="entry name" value="IHF-like DNA-binding proteins"/>
    <property type="match status" value="1"/>
</dbReference>
<gene>
    <name evidence="3" type="ORF">HMPREF1218_0084</name>
</gene>
<evidence type="ECO:0000313" key="4">
    <source>
        <dbReference type="Proteomes" id="UP000016600"/>
    </source>
</evidence>
<dbReference type="Proteomes" id="UP000016600">
    <property type="component" value="Unassembled WGS sequence"/>
</dbReference>